<dbReference type="EMBL" id="FR872582">
    <property type="protein sequence ID" value="CCB89849.1"/>
    <property type="molecule type" value="Genomic_DNA"/>
</dbReference>
<dbReference type="STRING" id="331113.SNE_A19720"/>
<dbReference type="AlphaFoldDB" id="F8L3J0"/>
<evidence type="ECO:0008006" key="3">
    <source>
        <dbReference type="Google" id="ProtNLM"/>
    </source>
</evidence>
<name>F8L3J0_SIMNZ</name>
<reference evidence="1 2" key="2">
    <citation type="journal article" date="2011" name="Mol. Biol. Evol.">
        <title>Unity in variety--the pan-genome of the Chlamydiae.</title>
        <authorList>
            <person name="Collingro A."/>
            <person name="Tischler P."/>
            <person name="Weinmaier T."/>
            <person name="Penz T."/>
            <person name="Heinz E."/>
            <person name="Brunham R.C."/>
            <person name="Read T.D."/>
            <person name="Bavoil P.M."/>
            <person name="Sachse K."/>
            <person name="Kahane S."/>
            <person name="Friedman M.G."/>
            <person name="Rattei T."/>
            <person name="Myers G.S."/>
            <person name="Horn M."/>
        </authorList>
    </citation>
    <scope>NUCLEOTIDE SEQUENCE [LARGE SCALE GENOMIC DNA]</scope>
    <source>
        <strain evidence="2">ATCC VR-1471 / Z</strain>
    </source>
</reference>
<keyword evidence="2" id="KW-1185">Reference proteome</keyword>
<protein>
    <recommendedName>
        <fullName evidence="3">Type III secretion translocator protein</fullName>
    </recommendedName>
</protein>
<gene>
    <name evidence="1" type="ordered locus">SNE_A19720</name>
</gene>
<dbReference type="KEGG" id="sng:SNE_A19720"/>
<reference key="1">
    <citation type="journal article" date="2011" name="Mol. Biol. Evol.">
        <title>Unity in variety -- the pan-genome of the Chlamydiae.</title>
        <authorList>
            <person name="Collingro A."/>
            <person name="Tischler P."/>
            <person name="Weinmaier T."/>
            <person name="Penz T."/>
            <person name="Heinz E."/>
            <person name="Brunham R.C."/>
            <person name="Read T.D."/>
            <person name="Bavoil P.M."/>
            <person name="Sachse K."/>
            <person name="Kahane S."/>
            <person name="Friedman M.G."/>
            <person name="Rattei T."/>
            <person name="Myers G.S.A."/>
            <person name="Horn M."/>
        </authorList>
    </citation>
    <scope>NUCLEOTIDE SEQUENCE</scope>
    <source>
        <strain>Z</strain>
    </source>
</reference>
<evidence type="ECO:0000313" key="1">
    <source>
        <dbReference type="EMBL" id="CCB89849.1"/>
    </source>
</evidence>
<dbReference type="Proteomes" id="UP000000496">
    <property type="component" value="Chromosome gsn.131"/>
</dbReference>
<dbReference type="RefSeq" id="WP_013944315.1">
    <property type="nucleotide sequence ID" value="NC_015713.1"/>
</dbReference>
<proteinExistence type="predicted"/>
<accession>F8L3J0</accession>
<organism evidence="1 2">
    <name type="scientific">Simkania negevensis (strain ATCC VR-1471 / DSM 27360 / Z)</name>
    <dbReference type="NCBI Taxonomy" id="331113"/>
    <lineage>
        <taxon>Bacteria</taxon>
        <taxon>Pseudomonadati</taxon>
        <taxon>Chlamydiota</taxon>
        <taxon>Chlamydiia</taxon>
        <taxon>Parachlamydiales</taxon>
        <taxon>Simkaniaceae</taxon>
        <taxon>Simkania</taxon>
    </lineage>
</organism>
<dbReference type="HOGENOM" id="CLU_554222_0_0_0"/>
<sequence>MSTISKEQANYNLVNTQNVTAATDAINEQVVDQAIAAMIDAMNEVLSDSDLTELAEFANGSHFEFKTEEKRSPSDEQIDNLIDTMNEILDQSEEPTYELSTGKDLMLQLIAALQESQSKESEASNIVDQAHVASTLANAKQQAEDYKNDLQEMNKKHHWWNKVANIAKKSAPYAMVLVGVITENPALVVGGAMMLLMSKTPAVSGLTNEISKGLQQVIPALKEHPEIAHVIAAAITVVVITAVTGGLCCAGAGIEVAADEAAEVGTELADVSSENLSALKEEGSKSLSFNTEKAGKAAKSGARLGFAMSLSSESTTIAKSVASIIPEDDKWARRIVFATTELILMVVSLSAGYSGLKGMTVESEGVSAFSNISEKITETFGEDAGRIMEKVGSVVDFVSRNATTITSALMVLTGLANITLSASQMTYANAVAEMGKVQADLAILNSAEEINQAGLDQEEQDIKNVISTFLAEEKFADSMVDARNTLAALLAQ</sequence>
<evidence type="ECO:0000313" key="2">
    <source>
        <dbReference type="Proteomes" id="UP000000496"/>
    </source>
</evidence>